<evidence type="ECO:0000313" key="2">
    <source>
        <dbReference type="EMBL" id="RGE69817.1"/>
    </source>
</evidence>
<proteinExistence type="predicted"/>
<reference evidence="2 4" key="2">
    <citation type="submission" date="2018-08" db="EMBL/GenBank/DDBJ databases">
        <title>A genome reference for cultivated species of the human gut microbiota.</title>
        <authorList>
            <person name="Zou Y."/>
            <person name="Xue W."/>
            <person name="Luo G."/>
        </authorList>
    </citation>
    <scope>NUCLEOTIDE SEQUENCE [LARGE SCALE GENOMIC DNA]</scope>
    <source>
        <strain evidence="2 4">TF05-12AC</strain>
    </source>
</reference>
<dbReference type="AlphaFoldDB" id="A0A174PSM6"/>
<evidence type="ECO:0008006" key="5">
    <source>
        <dbReference type="Google" id="ProtNLM"/>
    </source>
</evidence>
<reference evidence="1 3" key="1">
    <citation type="submission" date="2015-09" db="EMBL/GenBank/DDBJ databases">
        <authorList>
            <consortium name="Pathogen Informatics"/>
        </authorList>
    </citation>
    <scope>NUCLEOTIDE SEQUENCE [LARGE SCALE GENOMIC DNA]</scope>
    <source>
        <strain evidence="1 3">2789STDY5834939</strain>
    </source>
</reference>
<evidence type="ECO:0000313" key="1">
    <source>
        <dbReference type="EMBL" id="CUP62591.1"/>
    </source>
</evidence>
<evidence type="ECO:0000313" key="4">
    <source>
        <dbReference type="Proteomes" id="UP000260828"/>
    </source>
</evidence>
<evidence type="ECO:0000313" key="3">
    <source>
        <dbReference type="Proteomes" id="UP000095765"/>
    </source>
</evidence>
<dbReference type="RefSeq" id="WP_055244768.1">
    <property type="nucleotide sequence ID" value="NZ_CABIWA010000011.1"/>
</dbReference>
<protein>
    <recommendedName>
        <fullName evidence="5">L-2-amino-thiazoline-4-carboxylic acid hydrolase</fullName>
    </recommendedName>
</protein>
<dbReference type="Proteomes" id="UP000095765">
    <property type="component" value="Unassembled WGS sequence"/>
</dbReference>
<sequence length="233" mass="26703">MKLNEKHHAAIVLAFYRALRDEYGETGLLAFSMAQRLYGEQRGRRMALRALRDGHKLGYTEYFAYSEWECTPEFFDVTMDARPGCVDECVTRCPWADVFRAAGEPECGERYCADIDRSIVRGFNPELRLDLDETQHSGGACRFRFRDKGVTPDLFERGDALKKGETILPFTYHCAHVWRVYCDIISDVFGDAGCTLISHVRGDLHKAYGDAFFKALNTFSEMDFNRLPVFTTD</sequence>
<dbReference type="EMBL" id="CZBE01000008">
    <property type="protein sequence ID" value="CUP62591.1"/>
    <property type="molecule type" value="Genomic_DNA"/>
</dbReference>
<accession>A0A174PSM6</accession>
<dbReference type="Proteomes" id="UP000260828">
    <property type="component" value="Unassembled WGS sequence"/>
</dbReference>
<dbReference type="EMBL" id="QVME01000001">
    <property type="protein sequence ID" value="RGE69817.1"/>
    <property type="molecule type" value="Genomic_DNA"/>
</dbReference>
<name>A0A174PSM6_9FIRM</name>
<dbReference type="InterPro" id="IPR026002">
    <property type="entry name" value="ATC_hydrolase-like"/>
</dbReference>
<dbReference type="Pfam" id="PF14196">
    <property type="entry name" value="ATC_hydrolase"/>
    <property type="match status" value="1"/>
</dbReference>
<organism evidence="1 3">
    <name type="scientific">Anaerotruncus colihominis</name>
    <dbReference type="NCBI Taxonomy" id="169435"/>
    <lineage>
        <taxon>Bacteria</taxon>
        <taxon>Bacillati</taxon>
        <taxon>Bacillota</taxon>
        <taxon>Clostridia</taxon>
        <taxon>Eubacteriales</taxon>
        <taxon>Oscillospiraceae</taxon>
        <taxon>Anaerotruncus</taxon>
    </lineage>
</organism>
<dbReference type="OrthoDB" id="1858124at2"/>
<gene>
    <name evidence="2" type="ORF">DXC40_01780</name>
    <name evidence="1" type="ORF">ERS852551_01393</name>
</gene>